<feature type="domain" description="Helix-turn-helix type 11" evidence="1">
    <location>
        <begin position="7"/>
        <end position="58"/>
    </location>
</feature>
<proteinExistence type="predicted"/>
<name>A0A3Q8RSD2_9FLAO</name>
<dbReference type="AlphaFoldDB" id="A0A3Q8RSD2"/>
<evidence type="ECO:0000313" key="3">
    <source>
        <dbReference type="EMBL" id="AZJ34501.1"/>
    </source>
</evidence>
<dbReference type="SUPFAM" id="SSF46785">
    <property type="entry name" value="Winged helix' DNA-binding domain"/>
    <property type="match status" value="1"/>
</dbReference>
<dbReference type="Pfam" id="PF13280">
    <property type="entry name" value="WYL"/>
    <property type="match status" value="1"/>
</dbReference>
<evidence type="ECO:0000259" key="2">
    <source>
        <dbReference type="Pfam" id="PF13280"/>
    </source>
</evidence>
<dbReference type="EMBL" id="CP032548">
    <property type="protein sequence ID" value="AZJ34501.1"/>
    <property type="molecule type" value="Genomic_DNA"/>
</dbReference>
<protein>
    <submittedName>
        <fullName evidence="3">YafY family transcriptional regulator</fullName>
    </submittedName>
</protein>
<dbReference type="PANTHER" id="PTHR34580:SF1">
    <property type="entry name" value="PROTEIN PAFC"/>
    <property type="match status" value="1"/>
</dbReference>
<evidence type="ECO:0000313" key="4">
    <source>
        <dbReference type="Proteomes" id="UP000274593"/>
    </source>
</evidence>
<dbReference type="InterPro" id="IPR036390">
    <property type="entry name" value="WH_DNA-bd_sf"/>
</dbReference>
<dbReference type="InterPro" id="IPR051534">
    <property type="entry name" value="CBASS_pafABC_assoc_protein"/>
</dbReference>
<reference evidence="3 4" key="1">
    <citation type="submission" date="2018-09" db="EMBL/GenBank/DDBJ databases">
        <title>Insights into the microbiota of Asian seabass (Lates calcarifer) with tenacibaculosis symptoms and description of sp. nov. Tenacibaculum singaporense.</title>
        <authorList>
            <person name="Miyake S."/>
            <person name="Soh M."/>
            <person name="Azman M.N."/>
            <person name="Ngoh S.Y."/>
            <person name="Orban L."/>
        </authorList>
    </citation>
    <scope>NUCLEOTIDE SEQUENCE [LARGE SCALE GENOMIC DNA]</scope>
    <source>
        <strain evidence="3 4">DSM 106434</strain>
    </source>
</reference>
<dbReference type="InterPro" id="IPR013196">
    <property type="entry name" value="HTH_11"/>
</dbReference>
<dbReference type="RefSeq" id="WP_125066341.1">
    <property type="nucleotide sequence ID" value="NZ_CP032548.1"/>
</dbReference>
<dbReference type="Proteomes" id="UP000274593">
    <property type="component" value="Chromosome"/>
</dbReference>
<dbReference type="PANTHER" id="PTHR34580">
    <property type="match status" value="1"/>
</dbReference>
<dbReference type="KEGG" id="tsig:D6T69_02725"/>
<sequence>MNRLDRLMNIMLSIQSKKYVTADFLAEKFNLSVRTIYRDLKALSEIGVPIYFEKDRGYTLVQGYFLPPLHFTTEEANALILLQSLANKFTDKTIFKNSESALKKIQTVLKHQDWEKTASFSSKVEVYSPYKKDNDNLSKIQNAITDKLIVSITYSDAKGNTTERKIEPIGIIFYTEQWHVIAWCWLRENYRDFKVDKILSLKVINQHFKKEHTYTIQDYMKIF</sequence>
<evidence type="ECO:0000259" key="1">
    <source>
        <dbReference type="Pfam" id="PF08279"/>
    </source>
</evidence>
<dbReference type="Pfam" id="PF08279">
    <property type="entry name" value="HTH_11"/>
    <property type="match status" value="1"/>
</dbReference>
<gene>
    <name evidence="3" type="ORF">D6T69_02725</name>
</gene>
<organism evidence="3 4">
    <name type="scientific">Tenacibaculum singaporense</name>
    <dbReference type="NCBI Taxonomy" id="2358479"/>
    <lineage>
        <taxon>Bacteria</taxon>
        <taxon>Pseudomonadati</taxon>
        <taxon>Bacteroidota</taxon>
        <taxon>Flavobacteriia</taxon>
        <taxon>Flavobacteriales</taxon>
        <taxon>Flavobacteriaceae</taxon>
        <taxon>Tenacibaculum</taxon>
    </lineage>
</organism>
<keyword evidence="4" id="KW-1185">Reference proteome</keyword>
<dbReference type="InterPro" id="IPR026881">
    <property type="entry name" value="WYL_dom"/>
</dbReference>
<dbReference type="Gene3D" id="1.10.10.10">
    <property type="entry name" value="Winged helix-like DNA-binding domain superfamily/Winged helix DNA-binding domain"/>
    <property type="match status" value="1"/>
</dbReference>
<feature type="domain" description="WYL" evidence="2">
    <location>
        <begin position="136"/>
        <end position="203"/>
    </location>
</feature>
<dbReference type="InterPro" id="IPR036388">
    <property type="entry name" value="WH-like_DNA-bd_sf"/>
</dbReference>
<dbReference type="PROSITE" id="PS52050">
    <property type="entry name" value="WYL"/>
    <property type="match status" value="1"/>
</dbReference>
<accession>A0A3Q8RSD2</accession>